<comment type="similarity">
    <text evidence="3">Belongs to the PMEI family.</text>
</comment>
<dbReference type="AlphaFoldDB" id="A0A6D2IIH8"/>
<dbReference type="InterPro" id="IPR035513">
    <property type="entry name" value="Invertase/methylesterase_inhib"/>
</dbReference>
<dbReference type="EMBL" id="CACVBM020001055">
    <property type="protein sequence ID" value="CAA7027401.1"/>
    <property type="molecule type" value="Genomic_DNA"/>
</dbReference>
<keyword evidence="6" id="KW-1185">Reference proteome</keyword>
<dbReference type="FunFam" id="1.20.140.40:FF:000008">
    <property type="entry name" value="Invertase/pectin methylesterase inhibitor family protein"/>
    <property type="match status" value="1"/>
</dbReference>
<evidence type="ECO:0000256" key="1">
    <source>
        <dbReference type="ARBA" id="ARBA00022729"/>
    </source>
</evidence>
<reference evidence="5" key="1">
    <citation type="submission" date="2020-01" db="EMBL/GenBank/DDBJ databases">
        <authorList>
            <person name="Mishra B."/>
        </authorList>
    </citation>
    <scope>NUCLEOTIDE SEQUENCE [LARGE SCALE GENOMIC DNA]</scope>
</reference>
<keyword evidence="1 4" id="KW-0732">Signal</keyword>
<protein>
    <submittedName>
        <fullName evidence="5">Uncharacterized protein</fullName>
    </submittedName>
</protein>
<dbReference type="OrthoDB" id="1866975at2759"/>
<dbReference type="CDD" id="cd15797">
    <property type="entry name" value="PMEI"/>
    <property type="match status" value="1"/>
</dbReference>
<evidence type="ECO:0000256" key="4">
    <source>
        <dbReference type="SAM" id="SignalP"/>
    </source>
</evidence>
<dbReference type="Proteomes" id="UP000467841">
    <property type="component" value="Unassembled WGS sequence"/>
</dbReference>
<evidence type="ECO:0000256" key="2">
    <source>
        <dbReference type="ARBA" id="ARBA00023157"/>
    </source>
</evidence>
<sequence length="201" mass="22560">MMMMMMTKYLVLTLVVISSRPISIYAEKELMMRECRNAQFPTVCMQCLESDPASVVAGSVAIAGIVINCLDSHLHTLIKQVFSYIIIIKIILTYSDFFISPCNITELLSKKVKGHDEMKAALKDCKKDLLVAMTLVPDAKNCLEAGDYNKAGQSIQLALGFPLQCRENLETSKFQFSPSFRQIITIYAQLSVAAMRIIDRF</sequence>
<dbReference type="InterPro" id="IPR034086">
    <property type="entry name" value="PMEI_plant"/>
</dbReference>
<keyword evidence="2" id="KW-1015">Disulfide bond</keyword>
<accession>A0A6D2IIH8</accession>
<gene>
    <name evidence="5" type="ORF">MERR_LOCUS14636</name>
</gene>
<dbReference type="SUPFAM" id="SSF101148">
    <property type="entry name" value="Plant invertase/pectin methylesterase inhibitor"/>
    <property type="match status" value="2"/>
</dbReference>
<evidence type="ECO:0000313" key="5">
    <source>
        <dbReference type="EMBL" id="CAA7027401.1"/>
    </source>
</evidence>
<dbReference type="Gene3D" id="1.20.140.40">
    <property type="entry name" value="Invertase/pectin methylesterase inhibitor family protein"/>
    <property type="match status" value="1"/>
</dbReference>
<comment type="caution">
    <text evidence="5">The sequence shown here is derived from an EMBL/GenBank/DDBJ whole genome shotgun (WGS) entry which is preliminary data.</text>
</comment>
<feature type="signal peptide" evidence="4">
    <location>
        <begin position="1"/>
        <end position="26"/>
    </location>
</feature>
<dbReference type="GO" id="GO:0046910">
    <property type="term" value="F:pectinesterase inhibitor activity"/>
    <property type="evidence" value="ECO:0007669"/>
    <property type="project" value="InterPro"/>
</dbReference>
<evidence type="ECO:0000313" key="6">
    <source>
        <dbReference type="Proteomes" id="UP000467841"/>
    </source>
</evidence>
<organism evidence="5 6">
    <name type="scientific">Microthlaspi erraticum</name>
    <dbReference type="NCBI Taxonomy" id="1685480"/>
    <lineage>
        <taxon>Eukaryota</taxon>
        <taxon>Viridiplantae</taxon>
        <taxon>Streptophyta</taxon>
        <taxon>Embryophyta</taxon>
        <taxon>Tracheophyta</taxon>
        <taxon>Spermatophyta</taxon>
        <taxon>Magnoliopsida</taxon>
        <taxon>eudicotyledons</taxon>
        <taxon>Gunneridae</taxon>
        <taxon>Pentapetalae</taxon>
        <taxon>rosids</taxon>
        <taxon>malvids</taxon>
        <taxon>Brassicales</taxon>
        <taxon>Brassicaceae</taxon>
        <taxon>Coluteocarpeae</taxon>
        <taxon>Microthlaspi</taxon>
    </lineage>
</organism>
<proteinExistence type="inferred from homology"/>
<feature type="chain" id="PRO_5025628541" evidence="4">
    <location>
        <begin position="27"/>
        <end position="201"/>
    </location>
</feature>
<evidence type="ECO:0000256" key="3">
    <source>
        <dbReference type="ARBA" id="ARBA00038471"/>
    </source>
</evidence>
<name>A0A6D2IIH8_9BRAS</name>